<dbReference type="InterPro" id="IPR021047">
    <property type="entry name" value="Mannosyltransferase_CMT1"/>
</dbReference>
<keyword evidence="2" id="KW-1133">Transmembrane helix</keyword>
<keyword evidence="2" id="KW-0472">Membrane</keyword>
<dbReference type="Proteomes" id="UP001213000">
    <property type="component" value="Unassembled WGS sequence"/>
</dbReference>
<dbReference type="PANTHER" id="PTHR34144">
    <property type="entry name" value="CHROMOSOME 8, WHOLE GENOME SHOTGUN SEQUENCE"/>
    <property type="match status" value="1"/>
</dbReference>
<evidence type="ECO:0000313" key="4">
    <source>
        <dbReference type="Proteomes" id="UP001213000"/>
    </source>
</evidence>
<reference evidence="3" key="1">
    <citation type="submission" date="2022-07" db="EMBL/GenBank/DDBJ databases">
        <title>Genome Sequence of Leucocoprinus birnbaumii.</title>
        <authorList>
            <person name="Buettner E."/>
        </authorList>
    </citation>
    <scope>NUCLEOTIDE SEQUENCE</scope>
    <source>
        <strain evidence="3">VT141</strain>
    </source>
</reference>
<comment type="caution">
    <text evidence="3">The sequence shown here is derived from an EMBL/GenBank/DDBJ whole genome shotgun (WGS) entry which is preliminary data.</text>
</comment>
<dbReference type="Pfam" id="PF11735">
    <property type="entry name" value="CAP59_mtransfer"/>
    <property type="match status" value="1"/>
</dbReference>
<dbReference type="EMBL" id="JANIEX010000001">
    <property type="protein sequence ID" value="KAJ3577027.1"/>
    <property type="molecule type" value="Genomic_DNA"/>
</dbReference>
<keyword evidence="2" id="KW-0812">Transmembrane</keyword>
<dbReference type="AlphaFoldDB" id="A0AAD5W617"/>
<evidence type="ECO:0000256" key="1">
    <source>
        <dbReference type="SAM" id="MobiDB-lite"/>
    </source>
</evidence>
<dbReference type="PANTHER" id="PTHR34144:SF2">
    <property type="entry name" value="CAPSULAR ASSOCIATED PROTEIN"/>
    <property type="match status" value="1"/>
</dbReference>
<sequence length="818" mass="92355">MGVLCCSSVLTFIPALGITHLELRSLIYVESPHPNQPGCKLQYASPVILIAYVLLVASETTVAVLTGIQAYRTLRYSSSPWVKQMYKDDRAPILCLPTQYGSTIFLSIHGAESTKALSLANMLVPIFAPRALANWLATPQRVLHSVLCNRVLLQILRQRSGFLTARTPAVRQDRPDRVGIPAFTSFSEGEEELDTRITIVSMKFRRRRGTSLLRIAALLALGLVVRLVFFSSSSQTKSTQSRQIKQHNFIERATRADRSLNVQKHPFLQARFGRDERDDIFNGLTFDGMMDYWTRLQLPFITNKETASRDAQHVFSAIDELLSLNGWVAALCPTLARPFGQSRSAYEDLIGEDHLYYIAIAIHSADHFLVDQLAVIVQMARRLGSSNIFVSMLDYDSTDATETLVDLCEAVLTILNVPFRIRRVPGMTADPAAAYYPLEEAHMRNLALEPLHELKKRRDITFSRVVWLKGFTCPNDILETIKISFANEAAMVCGMDWAENNGYFIFSDRWRTRDIEGDQFRQSRSSSKADAVPPRDKQGILRYNQHLPFQVFCCESGTHVVDPAQSYYKGISYRAGNDFQNLSQADSIPVRDDDAPCLDSSQTWFCRDLWVRTARDTMEADDRANGAASRKHHKRRELPEVAESESTPERREVEPMQKQHRDEIKVVHFGGGADLEEVNDGGLADRRKDDPDANAGSDYDAMPPEEGGEDLPPLEDLKIIIPNSVFRPARILVNPRCLTTYAGVTHTQLARDLFEERNADEKNKTLVAGKYVLDDWEGAPDSFVCQEQKQTGGRKAPKTQRRLKFLIHEELSKLDEQP</sequence>
<name>A0AAD5W617_9AGAR</name>
<keyword evidence="4" id="KW-1185">Reference proteome</keyword>
<proteinExistence type="predicted"/>
<protein>
    <recommendedName>
        <fullName evidence="5">Glycosyltransferase family 69 protein</fullName>
    </recommendedName>
</protein>
<evidence type="ECO:0000256" key="2">
    <source>
        <dbReference type="SAM" id="Phobius"/>
    </source>
</evidence>
<accession>A0AAD5W617</accession>
<evidence type="ECO:0000313" key="3">
    <source>
        <dbReference type="EMBL" id="KAJ3577027.1"/>
    </source>
</evidence>
<evidence type="ECO:0008006" key="5">
    <source>
        <dbReference type="Google" id="ProtNLM"/>
    </source>
</evidence>
<feature type="transmembrane region" description="Helical" evidence="2">
    <location>
        <begin position="212"/>
        <end position="232"/>
    </location>
</feature>
<gene>
    <name evidence="3" type="ORF">NP233_g39</name>
</gene>
<feature type="region of interest" description="Disordered" evidence="1">
    <location>
        <begin position="619"/>
        <end position="710"/>
    </location>
</feature>
<feature type="compositionally biased region" description="Basic and acidic residues" evidence="1">
    <location>
        <begin position="647"/>
        <end position="666"/>
    </location>
</feature>
<feature type="transmembrane region" description="Helical" evidence="2">
    <location>
        <begin position="41"/>
        <end position="68"/>
    </location>
</feature>
<organism evidence="3 4">
    <name type="scientific">Leucocoprinus birnbaumii</name>
    <dbReference type="NCBI Taxonomy" id="56174"/>
    <lineage>
        <taxon>Eukaryota</taxon>
        <taxon>Fungi</taxon>
        <taxon>Dikarya</taxon>
        <taxon>Basidiomycota</taxon>
        <taxon>Agaricomycotina</taxon>
        <taxon>Agaricomycetes</taxon>
        <taxon>Agaricomycetidae</taxon>
        <taxon>Agaricales</taxon>
        <taxon>Agaricineae</taxon>
        <taxon>Agaricaceae</taxon>
        <taxon>Leucocoprinus</taxon>
    </lineage>
</organism>